<evidence type="ECO:0000256" key="1">
    <source>
        <dbReference type="ARBA" id="ARBA00001957"/>
    </source>
</evidence>
<dbReference type="PROSITE" id="PS50075">
    <property type="entry name" value="CARRIER"/>
    <property type="match status" value="1"/>
</dbReference>
<dbReference type="EMBL" id="JBHSFH010000003">
    <property type="protein sequence ID" value="MFC4493031.1"/>
    <property type="molecule type" value="Genomic_DNA"/>
</dbReference>
<keyword evidence="10" id="KW-1185">Reference proteome</keyword>
<feature type="region of interest" description="Disordered" evidence="6">
    <location>
        <begin position="974"/>
        <end position="1030"/>
    </location>
</feature>
<protein>
    <submittedName>
        <fullName evidence="9">Condensation domain-containing protein</fullName>
    </submittedName>
</protein>
<feature type="compositionally biased region" description="Low complexity" evidence="6">
    <location>
        <begin position="832"/>
        <end position="850"/>
    </location>
</feature>
<feature type="domain" description="Ketosynthase family 3 (KS3)" evidence="8">
    <location>
        <begin position="18"/>
        <end position="428"/>
    </location>
</feature>
<feature type="compositionally biased region" description="Low complexity" evidence="6">
    <location>
        <begin position="863"/>
        <end position="895"/>
    </location>
</feature>
<name>A0ABV9A614_9ACTN</name>
<dbReference type="Gene3D" id="3.40.47.10">
    <property type="match status" value="1"/>
</dbReference>
<accession>A0ABV9A614</accession>
<evidence type="ECO:0000256" key="6">
    <source>
        <dbReference type="SAM" id="MobiDB-lite"/>
    </source>
</evidence>
<dbReference type="Gene3D" id="3.40.366.10">
    <property type="entry name" value="Malonyl-Coenzyme A Acyl Carrier Protein, domain 2"/>
    <property type="match status" value="1"/>
</dbReference>
<evidence type="ECO:0000256" key="4">
    <source>
        <dbReference type="ARBA" id="ARBA00022679"/>
    </source>
</evidence>
<dbReference type="Pfam" id="PF02801">
    <property type="entry name" value="Ketoacyl-synt_C"/>
    <property type="match status" value="1"/>
</dbReference>
<dbReference type="InterPro" id="IPR009081">
    <property type="entry name" value="PP-bd_ACP"/>
</dbReference>
<dbReference type="InterPro" id="IPR036736">
    <property type="entry name" value="ACP-like_sf"/>
</dbReference>
<dbReference type="PROSITE" id="PS52004">
    <property type="entry name" value="KS3_2"/>
    <property type="match status" value="1"/>
</dbReference>
<evidence type="ECO:0000313" key="10">
    <source>
        <dbReference type="Proteomes" id="UP001595997"/>
    </source>
</evidence>
<evidence type="ECO:0000259" key="7">
    <source>
        <dbReference type="PROSITE" id="PS50075"/>
    </source>
</evidence>
<feature type="compositionally biased region" description="Low complexity" evidence="6">
    <location>
        <begin position="1494"/>
        <end position="1508"/>
    </location>
</feature>
<dbReference type="InterPro" id="IPR050091">
    <property type="entry name" value="PKS_NRPS_Biosynth_Enz"/>
</dbReference>
<evidence type="ECO:0000313" key="9">
    <source>
        <dbReference type="EMBL" id="MFC4493031.1"/>
    </source>
</evidence>
<dbReference type="SUPFAM" id="SSF47336">
    <property type="entry name" value="ACP-like"/>
    <property type="match status" value="1"/>
</dbReference>
<dbReference type="InterPro" id="IPR001242">
    <property type="entry name" value="Condensation_dom"/>
</dbReference>
<dbReference type="Gene3D" id="3.30.559.10">
    <property type="entry name" value="Chloramphenicol acetyltransferase-like domain"/>
    <property type="match status" value="2"/>
</dbReference>
<feature type="region of interest" description="Disordered" evidence="6">
    <location>
        <begin position="428"/>
        <end position="449"/>
    </location>
</feature>
<feature type="region of interest" description="Disordered" evidence="6">
    <location>
        <begin position="1389"/>
        <end position="1410"/>
    </location>
</feature>
<dbReference type="PROSITE" id="PS00012">
    <property type="entry name" value="PHOSPHOPANTETHEINE"/>
    <property type="match status" value="1"/>
</dbReference>
<comment type="caution">
    <text evidence="9">The sequence shown here is derived from an EMBL/GenBank/DDBJ whole genome shotgun (WGS) entry which is preliminary data.</text>
</comment>
<dbReference type="CDD" id="cd00833">
    <property type="entry name" value="PKS"/>
    <property type="match status" value="1"/>
</dbReference>
<dbReference type="InterPro" id="IPR006162">
    <property type="entry name" value="Ppantetheine_attach_site"/>
</dbReference>
<feature type="region of interest" description="Disordered" evidence="6">
    <location>
        <begin position="757"/>
        <end position="900"/>
    </location>
</feature>
<dbReference type="SMART" id="SM01294">
    <property type="entry name" value="PKS_PP_betabranch"/>
    <property type="match status" value="1"/>
</dbReference>
<evidence type="ECO:0000256" key="5">
    <source>
        <dbReference type="ARBA" id="ARBA00023194"/>
    </source>
</evidence>
<gene>
    <name evidence="9" type="ORF">ACFPA8_02635</name>
</gene>
<dbReference type="Gene3D" id="1.10.1200.10">
    <property type="entry name" value="ACP-like"/>
    <property type="match status" value="1"/>
</dbReference>
<evidence type="ECO:0000259" key="8">
    <source>
        <dbReference type="PROSITE" id="PS52004"/>
    </source>
</evidence>
<comment type="cofactor">
    <cofactor evidence="1">
        <name>pantetheine 4'-phosphate</name>
        <dbReference type="ChEBI" id="CHEBI:47942"/>
    </cofactor>
</comment>
<feature type="compositionally biased region" description="Low complexity" evidence="6">
    <location>
        <begin position="999"/>
        <end position="1016"/>
    </location>
</feature>
<dbReference type="Pfam" id="PF00109">
    <property type="entry name" value="ketoacyl-synt"/>
    <property type="match status" value="1"/>
</dbReference>
<dbReference type="InterPro" id="IPR032821">
    <property type="entry name" value="PKS_assoc"/>
</dbReference>
<dbReference type="RefSeq" id="WP_386441610.1">
    <property type="nucleotide sequence ID" value="NZ_JBHSFH010000003.1"/>
</dbReference>
<dbReference type="InterPro" id="IPR016039">
    <property type="entry name" value="Thiolase-like"/>
</dbReference>
<dbReference type="InterPro" id="IPR014031">
    <property type="entry name" value="Ketoacyl_synth_C"/>
</dbReference>
<dbReference type="SUPFAM" id="SSF53901">
    <property type="entry name" value="Thiolase-like"/>
    <property type="match status" value="1"/>
</dbReference>
<keyword evidence="5" id="KW-0045">Antibiotic biosynthesis</keyword>
<dbReference type="PANTHER" id="PTHR43775:SF37">
    <property type="entry name" value="SI:DKEY-61P9.11"/>
    <property type="match status" value="1"/>
</dbReference>
<feature type="domain" description="Carrier" evidence="7">
    <location>
        <begin position="898"/>
        <end position="973"/>
    </location>
</feature>
<dbReference type="Gene3D" id="3.30.559.30">
    <property type="entry name" value="Nonribosomal peptide synthetase, condensation domain"/>
    <property type="match status" value="2"/>
</dbReference>
<feature type="compositionally biased region" description="Low complexity" evidence="6">
    <location>
        <begin position="800"/>
        <end position="815"/>
    </location>
</feature>
<keyword evidence="2" id="KW-0596">Phosphopantetheine</keyword>
<dbReference type="Pfam" id="PF00668">
    <property type="entry name" value="Condensation"/>
    <property type="match status" value="2"/>
</dbReference>
<dbReference type="Gene3D" id="1.10.1240.100">
    <property type="match status" value="1"/>
</dbReference>
<dbReference type="SMART" id="SM00825">
    <property type="entry name" value="PKS_KS"/>
    <property type="match status" value="1"/>
</dbReference>
<dbReference type="InterPro" id="IPR001227">
    <property type="entry name" value="Ac_transferase_dom_sf"/>
</dbReference>
<dbReference type="Gene3D" id="3.30.70.3290">
    <property type="match status" value="1"/>
</dbReference>
<dbReference type="Pfam" id="PF16197">
    <property type="entry name" value="KAsynt_C_assoc"/>
    <property type="match status" value="1"/>
</dbReference>
<proteinExistence type="predicted"/>
<sequence length="1984" mass="209135">MSSIGGGGLGGTDASQEPAGIAVIGISTRFPQADSLAEFRENLRAGRDSVRPIPRERVKATCLDPDAEYPHQGYLDRIDLFDHEFFGLSRREAEVTDPQHRLALQLTREALENAGYAASTMRDSRTAVVFSSPSNGYQPLVREYGTLSMIGNIPCGLPARVSHLFGLTGPCYGVDTGCNGSLVAVHQASRELRDGDADFAVAGGVSLKHVVPPAATVGAFPGIASPTAKCRAFDEGADGAAGGEGGAVLLLTTLERALAEGAFIHAVIRGSAVVHNGRHSATIATPSAKSQAEVISKAWRRAGVDIATAGYIEAHGSGTKLGDAVEVEGLALARGDSGGRLPIGSVKTNLGHLDHAAGIAGLVKTILSVRHAELYPTLHFTRPGEDVDLGAARLDVVTSSRRWESKLRRAGVSSFSLGGINAHCVVEQPPVPAASGGDGATEPPDGTRQRPLLVGLSARSESDLVALCERLSLELRDGTMQLADVAMTLNEGRDHHRHRMGLVARTSSELALKLAAQVTWRRLGATPAGSAGSPSGGGSSPAAPRVVLLLSGDAEGAPAGEGAALPARLPLPEDLSPRVRAQLAAHAWLKRAGVPVDGLMSSGVSRYAVRHLQGKLSADDTRALERAKAVQGANDNGDGSREVFGGPVRADRLHAAVEEQLAAGPVVFVELAARGEISDLLSLQLADRPGAQVLTLGDSHGSALEALGRLYEAQLDLGWPALRGGEGRTPRRVPLPGHPFDGVRCWARPLDDIIRFDGAGTEPPAPAAAKDSAWDSAPVPATGQASAAPAPASPAPATPAPATSAPAAPARAVRPPEAPTRPEPEPEHGASGAVPDAATAPPPGTVAAEPRPAPDRPQPAQPAEPTAEPTARPTAESPAGAAAAAAPAAPAPQSAQDSREEAVLPWLRGTLAELLYADEVAADADYFSIGGNSVIALQLIERVLTRYGASLKLIDIYAHPLVSDLADAITERMPAAPRSAEPAGQSAPSRQGAQDGPRDGSSAPADGDGPAPAAGGVHRLPPIRPNQEPTLSYGQERMWFHHQLDPGTTLYNLPGASRLRGEPDLEALRLAWEDLAQRHQALRSNFAEVDGRPQLVVRPELGDFFRVLDVSDEPDPELAARAAVQAETHWVFDVAHDPLVRVTVVRIGPGDYLFCWTMHHGVNDGWAPQILMGELLQFYEARCEGRVHRPEPLPVQYSDYARWQRDLLEGSLLDGELDYWREQLADPPALELPTDRPRPARMDYAGATYGFTIPAELVGRLRAVGSRETATLFMVILTGLNVLLSRWSGQKDIVVGTPTIGRSRPELWGLLGFFNNTIALRTDLSGDAGFRELLRRVRAVVLDGMEHQEIPFDRVVREVAPDRDPSRNPIFDIMYVHQTLPPNFSFGESTFNPGRPDGDEDETPLFPGLPPGTAKFDITVVVAERPDLEELEVAVEYSTQLFDAGTVEAMTDSLLSLLWAAVEDVDADHRTLPAGPPGSRTSRTGAARAEIAGAPGALPEPAGPESPGSRPDARSGPTPVASAPAGPAGGPEPGGDAVTACLRLRGAVDTDALRSAFDDLTERHDVLRTRFPVLPQQPLSPFARDGARVGTGFLHTADVSQRDEPAAAARDLALAHGRTAVDPVTGHALRALLVTTAPDEHVLVVTTHREVYDGAQPGVFFGDLFAFYGARCGGSAPGPAALPVSYDDYAQWQRRLRADGLLDGQLAHWQERLADLRAFDLPADRPRPASARPGPDAIASHEFRLPAPLAGELARTGPREGLLAGIVALLSLRSGADEVLVGLLEAAPDPDSAPDAPSRPRLGEIVGPFANPLALRISTDDEPCLHRLTDRVREVIADAESNGDVPFSDVLRKLRVPQQPGRAPLFDVVYAHHRLPRSLGERAGLDVRAVRWPGSGGARLTLPATAAPTGAAGPAGPADLAWTAVEGPEAGELSVCVDYRTDMFDAATVSAMADDLVTLLGSGCKEPRTPLNDLWLSDTSPHAG</sequence>
<dbReference type="InterPro" id="IPR023213">
    <property type="entry name" value="CAT-like_dom_sf"/>
</dbReference>
<dbReference type="PANTHER" id="PTHR43775">
    <property type="entry name" value="FATTY ACID SYNTHASE"/>
    <property type="match status" value="1"/>
</dbReference>
<dbReference type="Pfam" id="PF00550">
    <property type="entry name" value="PP-binding"/>
    <property type="match status" value="1"/>
</dbReference>
<keyword evidence="4" id="KW-0808">Transferase</keyword>
<keyword evidence="3" id="KW-0597">Phosphoprotein</keyword>
<dbReference type="InterPro" id="IPR020841">
    <property type="entry name" value="PKS_Beta-ketoAc_synthase_dom"/>
</dbReference>
<evidence type="ECO:0000256" key="3">
    <source>
        <dbReference type="ARBA" id="ARBA00022553"/>
    </source>
</evidence>
<feature type="compositionally biased region" description="Low complexity" evidence="6">
    <location>
        <begin position="1516"/>
        <end position="1526"/>
    </location>
</feature>
<dbReference type="Proteomes" id="UP001595997">
    <property type="component" value="Unassembled WGS sequence"/>
</dbReference>
<dbReference type="InterPro" id="IPR014030">
    <property type="entry name" value="Ketoacyl_synth_N"/>
</dbReference>
<reference evidence="10" key="1">
    <citation type="journal article" date="2019" name="Int. J. Syst. Evol. Microbiol.">
        <title>The Global Catalogue of Microorganisms (GCM) 10K type strain sequencing project: providing services to taxonomists for standard genome sequencing and annotation.</title>
        <authorList>
            <consortium name="The Broad Institute Genomics Platform"/>
            <consortium name="The Broad Institute Genome Sequencing Center for Infectious Disease"/>
            <person name="Wu L."/>
            <person name="Ma J."/>
        </authorList>
    </citation>
    <scope>NUCLEOTIDE SEQUENCE [LARGE SCALE GENOMIC DNA]</scope>
    <source>
        <strain evidence="10">CGMCC 4.7357</strain>
    </source>
</reference>
<dbReference type="CDD" id="cd19531">
    <property type="entry name" value="LCL_NRPS-like"/>
    <property type="match status" value="1"/>
</dbReference>
<evidence type="ECO:0000256" key="2">
    <source>
        <dbReference type="ARBA" id="ARBA00022450"/>
    </source>
</evidence>
<dbReference type="SUPFAM" id="SSF52777">
    <property type="entry name" value="CoA-dependent acyltransferases"/>
    <property type="match status" value="4"/>
</dbReference>
<feature type="region of interest" description="Disordered" evidence="6">
    <location>
        <begin position="1494"/>
        <end position="1537"/>
    </location>
</feature>
<organism evidence="9 10">
    <name type="scientific">Streptomyces ovatisporus</name>
    <dbReference type="NCBI Taxonomy" id="1128682"/>
    <lineage>
        <taxon>Bacteria</taxon>
        <taxon>Bacillati</taxon>
        <taxon>Actinomycetota</taxon>
        <taxon>Actinomycetes</taxon>
        <taxon>Kitasatosporales</taxon>
        <taxon>Streptomycetaceae</taxon>
        <taxon>Streptomyces</taxon>
    </lineage>
</organism>